<dbReference type="InterPro" id="IPR047111">
    <property type="entry name" value="YbaP-like"/>
</dbReference>
<dbReference type="RefSeq" id="WP_161391649.1">
    <property type="nucleotide sequence ID" value="NZ_JBHSCP010000001.1"/>
</dbReference>
<keyword evidence="3" id="KW-1185">Reference proteome</keyword>
<keyword evidence="1" id="KW-0732">Signal</keyword>
<proteinExistence type="predicted"/>
<gene>
    <name evidence="2" type="ORF">GRI97_13340</name>
</gene>
<dbReference type="CDD" id="cd14789">
    <property type="entry name" value="Tiki"/>
    <property type="match status" value="1"/>
</dbReference>
<sequence length="297" mass="31917">MNIVLKNVLGCALALCLLALTACNNAATDTDDAVAQHAGSPAIWHVRSAEGHEAWLFGTIHALPDNIRWRSSTLEAALLASGLMVVEIDNLADSAAARRALQDRAYTASLPPLSQRIAATDREPLRAIYSATGLSDRDLAGVEDWAAALMIANARRTNQTDNGVDKALLDGSRPVHGLEGFERQFDRFDRLSPADQAALLSSVISEPDDPEKTELVSAWIKGDMNALESQSNSGFLTVPGLRQALLVDRNHDWATQIDGLIRQDQRPFVAVGAAHMLGPDGLPALLAARGYTVSRLQ</sequence>
<dbReference type="OrthoDB" id="9806326at2"/>
<reference evidence="2 3" key="1">
    <citation type="submission" date="2019-12" db="EMBL/GenBank/DDBJ databases">
        <title>Genomic-based taxomic classification of the family Erythrobacteraceae.</title>
        <authorList>
            <person name="Xu L."/>
        </authorList>
    </citation>
    <scope>NUCLEOTIDE SEQUENCE [LARGE SCALE GENOMIC DNA]</scope>
    <source>
        <strain evidence="2 3">S36</strain>
    </source>
</reference>
<comment type="caution">
    <text evidence="2">The sequence shown here is derived from an EMBL/GenBank/DDBJ whole genome shotgun (WGS) entry which is preliminary data.</text>
</comment>
<organism evidence="2 3">
    <name type="scientific">Croceibacterium xixiisoli</name>
    <dbReference type="NCBI Taxonomy" id="1476466"/>
    <lineage>
        <taxon>Bacteria</taxon>
        <taxon>Pseudomonadati</taxon>
        <taxon>Pseudomonadota</taxon>
        <taxon>Alphaproteobacteria</taxon>
        <taxon>Sphingomonadales</taxon>
        <taxon>Erythrobacteraceae</taxon>
        <taxon>Croceibacterium</taxon>
    </lineage>
</organism>
<dbReference type="Pfam" id="PF01963">
    <property type="entry name" value="TraB_PrgY_gumN"/>
    <property type="match status" value="1"/>
</dbReference>
<dbReference type="PANTHER" id="PTHR40590">
    <property type="entry name" value="CYTOPLASMIC PROTEIN-RELATED"/>
    <property type="match status" value="1"/>
</dbReference>
<accession>A0A6I4TVX3</accession>
<evidence type="ECO:0000313" key="2">
    <source>
        <dbReference type="EMBL" id="MXO99972.1"/>
    </source>
</evidence>
<dbReference type="InterPro" id="IPR002816">
    <property type="entry name" value="TraB/PrgY/GumN_fam"/>
</dbReference>
<feature type="signal peptide" evidence="1">
    <location>
        <begin position="1"/>
        <end position="26"/>
    </location>
</feature>
<dbReference type="Proteomes" id="UP000469430">
    <property type="component" value="Unassembled WGS sequence"/>
</dbReference>
<name>A0A6I4TVX3_9SPHN</name>
<protein>
    <submittedName>
        <fullName evidence="2">TraB/GumN family protein</fullName>
    </submittedName>
</protein>
<feature type="chain" id="PRO_5026109086" evidence="1">
    <location>
        <begin position="27"/>
        <end position="297"/>
    </location>
</feature>
<dbReference type="PANTHER" id="PTHR40590:SF1">
    <property type="entry name" value="CYTOPLASMIC PROTEIN"/>
    <property type="match status" value="1"/>
</dbReference>
<dbReference type="AlphaFoldDB" id="A0A6I4TVX3"/>
<dbReference type="EMBL" id="WTYJ01000002">
    <property type="protein sequence ID" value="MXO99972.1"/>
    <property type="molecule type" value="Genomic_DNA"/>
</dbReference>
<evidence type="ECO:0000256" key="1">
    <source>
        <dbReference type="SAM" id="SignalP"/>
    </source>
</evidence>
<evidence type="ECO:0000313" key="3">
    <source>
        <dbReference type="Proteomes" id="UP000469430"/>
    </source>
</evidence>
<dbReference type="PROSITE" id="PS51257">
    <property type="entry name" value="PROKAR_LIPOPROTEIN"/>
    <property type="match status" value="1"/>
</dbReference>